<keyword evidence="1" id="KW-0496">Mitochondrion</keyword>
<sequence length="114" mass="13018">MSWPSRNATPTPLGNIPEGIIFTDSFATPHDMAVRDSVIANGYNNAVSQQPYATKLSHKLDHIRSRDGHSQYPETLSPRDLEYKRIMNSVRSPIYHPNMQPNSTLFARWLRQLP</sequence>
<evidence type="ECO:0000313" key="1">
    <source>
        <dbReference type="EMBL" id="AVE15079.1"/>
    </source>
</evidence>
<dbReference type="AlphaFoldDB" id="A0A2L1K2Q7"/>
<reference evidence="1" key="1">
    <citation type="submission" date="2017-11" db="EMBL/GenBank/DDBJ databases">
        <authorList>
            <person name="Han C.G."/>
        </authorList>
    </citation>
    <scope>NUCLEOTIDE SEQUENCE</scope>
</reference>
<dbReference type="EMBL" id="MG543071">
    <property type="protein sequence ID" value="AVE15079.1"/>
    <property type="molecule type" value="Genomic_DNA"/>
</dbReference>
<accession>A0A2L1K2Q7</accession>
<dbReference type="GeneID" id="36276756"/>
<protein>
    <submittedName>
        <fullName evidence="1">Uncharacterized protein</fullName>
    </submittedName>
</protein>
<proteinExistence type="predicted"/>
<gene>
    <name evidence="1" type="primary">orf114</name>
</gene>
<name>A0A2L1K2Q7_9PEZI</name>
<dbReference type="RefSeq" id="YP_009469569.1">
    <property type="nucleotide sequence ID" value="NC_037198.1"/>
</dbReference>
<geneLocation type="mitochondrion" evidence="1"/>
<organism evidence="1">
    <name type="scientific">Pseudocercospora mori</name>
    <dbReference type="NCBI Taxonomy" id="1341201"/>
    <lineage>
        <taxon>Eukaryota</taxon>
        <taxon>Fungi</taxon>
        <taxon>Dikarya</taxon>
        <taxon>Ascomycota</taxon>
        <taxon>Pezizomycotina</taxon>
        <taxon>Dothideomycetes</taxon>
        <taxon>Dothideomycetidae</taxon>
        <taxon>Mycosphaerellales</taxon>
        <taxon>Mycosphaerellaceae</taxon>
        <taxon>Pseudocercospora</taxon>
    </lineage>
</organism>